<accession>A0A9N9CI29</accession>
<reference evidence="1" key="1">
    <citation type="submission" date="2021-06" db="EMBL/GenBank/DDBJ databases">
        <authorList>
            <person name="Kallberg Y."/>
            <person name="Tangrot J."/>
            <person name="Rosling A."/>
        </authorList>
    </citation>
    <scope>NUCLEOTIDE SEQUENCE</scope>
    <source>
        <strain evidence="1">BR232B</strain>
    </source>
</reference>
<name>A0A9N9CI29_9GLOM</name>
<gene>
    <name evidence="1" type="ORF">PBRASI_LOCUS7719</name>
</gene>
<dbReference type="AlphaFoldDB" id="A0A9N9CI29"/>
<dbReference type="EMBL" id="CAJVPI010001239">
    <property type="protein sequence ID" value="CAG8602459.1"/>
    <property type="molecule type" value="Genomic_DNA"/>
</dbReference>
<sequence>MIEVKGSTLSPNKLDSDIGIAPLEKFIFTICDIEHTLEDDYGFKREKNGEIRFILFVDEADLDTGQLQHFDGKFASPKPPKIEDVVEKTIAKVDETLAIRLEEVNNRISEIREEISSRGGEYVGTLNLGITQITGMLAEIGKKI</sequence>
<organism evidence="1 2">
    <name type="scientific">Paraglomus brasilianum</name>
    <dbReference type="NCBI Taxonomy" id="144538"/>
    <lineage>
        <taxon>Eukaryota</taxon>
        <taxon>Fungi</taxon>
        <taxon>Fungi incertae sedis</taxon>
        <taxon>Mucoromycota</taxon>
        <taxon>Glomeromycotina</taxon>
        <taxon>Glomeromycetes</taxon>
        <taxon>Paraglomerales</taxon>
        <taxon>Paraglomeraceae</taxon>
        <taxon>Paraglomus</taxon>
    </lineage>
</organism>
<comment type="caution">
    <text evidence="1">The sequence shown here is derived from an EMBL/GenBank/DDBJ whole genome shotgun (WGS) entry which is preliminary data.</text>
</comment>
<evidence type="ECO:0000313" key="2">
    <source>
        <dbReference type="Proteomes" id="UP000789739"/>
    </source>
</evidence>
<dbReference type="Proteomes" id="UP000789739">
    <property type="component" value="Unassembled WGS sequence"/>
</dbReference>
<protein>
    <submittedName>
        <fullName evidence="1">4923_t:CDS:1</fullName>
    </submittedName>
</protein>
<dbReference type="OrthoDB" id="2446464at2759"/>
<evidence type="ECO:0000313" key="1">
    <source>
        <dbReference type="EMBL" id="CAG8602459.1"/>
    </source>
</evidence>
<keyword evidence="2" id="KW-1185">Reference proteome</keyword>
<proteinExistence type="predicted"/>